<keyword evidence="5 8" id="KW-1133">Transmembrane helix</keyword>
<feature type="domain" description="OmpA-like" evidence="9">
    <location>
        <begin position="120"/>
        <end position="240"/>
    </location>
</feature>
<dbReference type="EMBL" id="CR522870">
    <property type="protein sequence ID" value="CAG37395.1"/>
    <property type="molecule type" value="Genomic_DNA"/>
</dbReference>
<dbReference type="Gene3D" id="3.30.1330.60">
    <property type="entry name" value="OmpA-like domain"/>
    <property type="match status" value="1"/>
</dbReference>
<dbReference type="PANTHER" id="PTHR30329:SF21">
    <property type="entry name" value="LIPOPROTEIN YIAD-RELATED"/>
    <property type="match status" value="1"/>
</dbReference>
<dbReference type="KEGG" id="dps:DP2666"/>
<dbReference type="eggNOG" id="COG1360">
    <property type="taxonomic scope" value="Bacteria"/>
</dbReference>
<evidence type="ECO:0000259" key="9">
    <source>
        <dbReference type="PROSITE" id="PS51123"/>
    </source>
</evidence>
<keyword evidence="3" id="KW-1003">Cell membrane</keyword>
<dbReference type="InterPro" id="IPR036737">
    <property type="entry name" value="OmpA-like_sf"/>
</dbReference>
<evidence type="ECO:0000313" key="10">
    <source>
        <dbReference type="EMBL" id="CAG37395.1"/>
    </source>
</evidence>
<sequence>MSAEELPQKKEKKCAAGAPAWMVTYSDLVTLLLTFFVLLLSMSNVDPVRMSQASSSIKDAFGIPIKSVPTEYRVPIFPAMLIAKFSPVSIDNTKKIHEKIKNKLKALRINSEVELINKDKDIIILRMDDKVLFARGQSEISPRSYMLLRNIADIIRPLPVNVRIEGHSDDIPLGINNIANWNLSTSRAVSALRFFYRGNLISLDRLSAIGYGDMHPIAPNTTEENRAKNRRVDFVLRLKPPKKKPEIFK</sequence>
<dbReference type="InterPro" id="IPR050330">
    <property type="entry name" value="Bact_OuterMem_StrucFunc"/>
</dbReference>
<dbReference type="InterPro" id="IPR006665">
    <property type="entry name" value="OmpA-like"/>
</dbReference>
<accession>Q6AJT1</accession>
<keyword evidence="10" id="KW-0969">Cilium</keyword>
<comment type="similarity">
    <text evidence="2">Belongs to the MotB family.</text>
</comment>
<dbReference type="Pfam" id="PF00691">
    <property type="entry name" value="OmpA"/>
    <property type="match status" value="1"/>
</dbReference>
<evidence type="ECO:0000256" key="3">
    <source>
        <dbReference type="ARBA" id="ARBA00022475"/>
    </source>
</evidence>
<keyword evidence="11" id="KW-1185">Reference proteome</keyword>
<dbReference type="GO" id="GO:0005886">
    <property type="term" value="C:plasma membrane"/>
    <property type="evidence" value="ECO:0007669"/>
    <property type="project" value="UniProtKB-SubCell"/>
</dbReference>
<organism evidence="10 11">
    <name type="scientific">Desulfotalea psychrophila (strain LSv54 / DSM 12343)</name>
    <dbReference type="NCBI Taxonomy" id="177439"/>
    <lineage>
        <taxon>Bacteria</taxon>
        <taxon>Pseudomonadati</taxon>
        <taxon>Thermodesulfobacteriota</taxon>
        <taxon>Desulfobulbia</taxon>
        <taxon>Desulfobulbales</taxon>
        <taxon>Desulfocapsaceae</taxon>
        <taxon>Desulfotalea</taxon>
    </lineage>
</organism>
<dbReference type="Proteomes" id="UP000000602">
    <property type="component" value="Chromosome"/>
</dbReference>
<evidence type="ECO:0000313" key="11">
    <source>
        <dbReference type="Proteomes" id="UP000000602"/>
    </source>
</evidence>
<dbReference type="SUPFAM" id="SSF103088">
    <property type="entry name" value="OmpA-like"/>
    <property type="match status" value="1"/>
</dbReference>
<keyword evidence="10" id="KW-0282">Flagellum</keyword>
<evidence type="ECO:0000256" key="8">
    <source>
        <dbReference type="SAM" id="Phobius"/>
    </source>
</evidence>
<proteinExistence type="inferred from homology"/>
<protein>
    <submittedName>
        <fullName evidence="10">Related to flagellar motor protein (MotB)</fullName>
    </submittedName>
</protein>
<dbReference type="AlphaFoldDB" id="Q6AJT1"/>
<reference evidence="11" key="1">
    <citation type="journal article" date="2004" name="Environ. Microbiol.">
        <title>The genome of Desulfotalea psychrophila, a sulfate-reducing bacterium from permanently cold Arctic sediments.</title>
        <authorList>
            <person name="Rabus R."/>
            <person name="Ruepp A."/>
            <person name="Frickey T."/>
            <person name="Rattei T."/>
            <person name="Fartmann B."/>
            <person name="Stark M."/>
            <person name="Bauer M."/>
            <person name="Zibat A."/>
            <person name="Lombardot T."/>
            <person name="Becker I."/>
            <person name="Amann J."/>
            <person name="Gellner K."/>
            <person name="Teeling H."/>
            <person name="Leuschner W.D."/>
            <person name="Gloeckner F.-O."/>
            <person name="Lupas A.N."/>
            <person name="Amann R."/>
            <person name="Klenk H.-P."/>
        </authorList>
    </citation>
    <scope>NUCLEOTIDE SEQUENCE [LARGE SCALE GENOMIC DNA]</scope>
    <source>
        <strain evidence="11">DSM 12343 / LSv54</strain>
    </source>
</reference>
<evidence type="ECO:0000256" key="4">
    <source>
        <dbReference type="ARBA" id="ARBA00022692"/>
    </source>
</evidence>
<dbReference type="RefSeq" id="WP_011189907.1">
    <property type="nucleotide sequence ID" value="NC_006138.1"/>
</dbReference>
<keyword evidence="10" id="KW-0966">Cell projection</keyword>
<dbReference type="CDD" id="cd07185">
    <property type="entry name" value="OmpA_C-like"/>
    <property type="match status" value="1"/>
</dbReference>
<evidence type="ECO:0000256" key="2">
    <source>
        <dbReference type="ARBA" id="ARBA00008914"/>
    </source>
</evidence>
<feature type="transmembrane region" description="Helical" evidence="8">
    <location>
        <begin position="20"/>
        <end position="40"/>
    </location>
</feature>
<keyword evidence="4 8" id="KW-0812">Transmembrane</keyword>
<dbReference type="PANTHER" id="PTHR30329">
    <property type="entry name" value="STATOR ELEMENT OF FLAGELLAR MOTOR COMPLEX"/>
    <property type="match status" value="1"/>
</dbReference>
<comment type="subcellular location">
    <subcellularLocation>
        <location evidence="1">Cell membrane</location>
        <topology evidence="1">Single-pass membrane protein</topology>
    </subcellularLocation>
</comment>
<evidence type="ECO:0000256" key="7">
    <source>
        <dbReference type="PROSITE-ProRule" id="PRU00473"/>
    </source>
</evidence>
<evidence type="ECO:0000256" key="1">
    <source>
        <dbReference type="ARBA" id="ARBA00004162"/>
    </source>
</evidence>
<keyword evidence="6 7" id="KW-0472">Membrane</keyword>
<dbReference type="OrthoDB" id="9783110at2"/>
<dbReference type="PROSITE" id="PS51123">
    <property type="entry name" value="OMPA_2"/>
    <property type="match status" value="1"/>
</dbReference>
<name>Q6AJT1_DESPS</name>
<dbReference type="STRING" id="177439.DP2666"/>
<evidence type="ECO:0000256" key="5">
    <source>
        <dbReference type="ARBA" id="ARBA00022989"/>
    </source>
</evidence>
<dbReference type="HOGENOM" id="CLU_016890_0_3_7"/>
<gene>
    <name evidence="10" type="ordered locus">DP2666</name>
</gene>
<evidence type="ECO:0000256" key="6">
    <source>
        <dbReference type="ARBA" id="ARBA00023136"/>
    </source>
</evidence>
<dbReference type="InterPro" id="IPR025713">
    <property type="entry name" value="MotB-like_N_dom"/>
</dbReference>
<dbReference type="Pfam" id="PF13677">
    <property type="entry name" value="MotB_plug"/>
    <property type="match status" value="1"/>
</dbReference>